<sequence length="132" mass="14997">MVSEPGSSEPELKLPQMEIILGGKGVWRGLTNLTPNLLVQEKFHIRLQEYGVKSLAPRCFELIVQDGVHELKEKEVGDDPDSQFQQQSWPVSRNAKGINLVHCYLRDDKQFFIDHPGAVPITTHQYVKAVFD</sequence>
<dbReference type="Proteomes" id="UP000266723">
    <property type="component" value="Unassembled WGS sequence"/>
</dbReference>
<comment type="caution">
    <text evidence="1">The sequence shown here is derived from an EMBL/GenBank/DDBJ whole genome shotgun (WGS) entry which is preliminary data.</text>
</comment>
<protein>
    <submittedName>
        <fullName evidence="1">Uncharacterized protein</fullName>
    </submittedName>
</protein>
<keyword evidence="2" id="KW-1185">Reference proteome</keyword>
<evidence type="ECO:0000313" key="1">
    <source>
        <dbReference type="EMBL" id="KAF3592920.1"/>
    </source>
</evidence>
<name>A0ABQ7E8M1_BRACR</name>
<gene>
    <name evidence="1" type="ORF">DY000_02025288</name>
</gene>
<reference evidence="1 2" key="1">
    <citation type="journal article" date="2020" name="BMC Genomics">
        <title>Intraspecific diversification of the crop wild relative Brassica cretica Lam. using demographic model selection.</title>
        <authorList>
            <person name="Kioukis A."/>
            <person name="Michalopoulou V.A."/>
            <person name="Briers L."/>
            <person name="Pirintsos S."/>
            <person name="Studholme D.J."/>
            <person name="Pavlidis P."/>
            <person name="Sarris P.F."/>
        </authorList>
    </citation>
    <scope>NUCLEOTIDE SEQUENCE [LARGE SCALE GENOMIC DNA]</scope>
    <source>
        <strain evidence="2">cv. PFS-1207/04</strain>
    </source>
</reference>
<proteinExistence type="predicted"/>
<accession>A0ABQ7E8M1</accession>
<organism evidence="1 2">
    <name type="scientific">Brassica cretica</name>
    <name type="common">Mustard</name>
    <dbReference type="NCBI Taxonomy" id="69181"/>
    <lineage>
        <taxon>Eukaryota</taxon>
        <taxon>Viridiplantae</taxon>
        <taxon>Streptophyta</taxon>
        <taxon>Embryophyta</taxon>
        <taxon>Tracheophyta</taxon>
        <taxon>Spermatophyta</taxon>
        <taxon>Magnoliopsida</taxon>
        <taxon>eudicotyledons</taxon>
        <taxon>Gunneridae</taxon>
        <taxon>Pentapetalae</taxon>
        <taxon>rosids</taxon>
        <taxon>malvids</taxon>
        <taxon>Brassicales</taxon>
        <taxon>Brassicaceae</taxon>
        <taxon>Brassiceae</taxon>
        <taxon>Brassica</taxon>
    </lineage>
</organism>
<dbReference type="EMBL" id="QGKV02000299">
    <property type="protein sequence ID" value="KAF3592920.1"/>
    <property type="molecule type" value="Genomic_DNA"/>
</dbReference>
<evidence type="ECO:0000313" key="2">
    <source>
        <dbReference type="Proteomes" id="UP000266723"/>
    </source>
</evidence>